<proteinExistence type="predicted"/>
<evidence type="ECO:0000256" key="2">
    <source>
        <dbReference type="ARBA" id="ARBA00022692"/>
    </source>
</evidence>
<evidence type="ECO:0000256" key="4">
    <source>
        <dbReference type="ARBA" id="ARBA00023136"/>
    </source>
</evidence>
<keyword evidence="2" id="KW-0812">Transmembrane</keyword>
<dbReference type="InterPro" id="IPR002035">
    <property type="entry name" value="VWF_A"/>
</dbReference>
<dbReference type="Pfam" id="PF00092">
    <property type="entry name" value="VWA"/>
    <property type="match status" value="1"/>
</dbReference>
<name>A0A383AC12_9ZZZZ</name>
<evidence type="ECO:0000259" key="5">
    <source>
        <dbReference type="PROSITE" id="PS50234"/>
    </source>
</evidence>
<keyword evidence="3" id="KW-1133">Transmembrane helix</keyword>
<protein>
    <recommendedName>
        <fullName evidence="5">VWFA domain-containing protein</fullName>
    </recommendedName>
</protein>
<feature type="non-terminal residue" evidence="6">
    <location>
        <position position="1"/>
    </location>
</feature>
<sequence length="252" mass="27608">PSRAGALLNTLRWLALALFITALARPQTELGESRKEPSGIDIVLTIDLSDSMLADDIPPSRLDLSKVVLRDFVGNRPNDRIGLIAFSGKAYIASPLTLDHKYLRSNLKRLTIDTFNRGDEEGTAIGSGIMAAINRLVELKKSKSKIVILMTDGQNNAGKIPPIQAAEVARTLGIKVYTIGVGKKGTNRLPRPSPFVPGGVIYVPLNVEIDEETLQKIATKTGGKYYRAQDADTLKRVYNEIDQLETTERDPK</sequence>
<keyword evidence="4" id="KW-0472">Membrane</keyword>
<dbReference type="InterPro" id="IPR050768">
    <property type="entry name" value="UPF0353/GerABKA_families"/>
</dbReference>
<evidence type="ECO:0000256" key="1">
    <source>
        <dbReference type="ARBA" id="ARBA00022475"/>
    </source>
</evidence>
<feature type="non-terminal residue" evidence="6">
    <location>
        <position position="252"/>
    </location>
</feature>
<dbReference type="SUPFAM" id="SSF53300">
    <property type="entry name" value="vWA-like"/>
    <property type="match status" value="1"/>
</dbReference>
<dbReference type="InterPro" id="IPR036465">
    <property type="entry name" value="vWFA_dom_sf"/>
</dbReference>
<dbReference type="EMBL" id="UINC01190857">
    <property type="protein sequence ID" value="SVE05214.1"/>
    <property type="molecule type" value="Genomic_DNA"/>
</dbReference>
<dbReference type="SMART" id="SM00327">
    <property type="entry name" value="VWA"/>
    <property type="match status" value="1"/>
</dbReference>
<reference evidence="6" key="1">
    <citation type="submission" date="2018-05" db="EMBL/GenBank/DDBJ databases">
        <authorList>
            <person name="Lanie J.A."/>
            <person name="Ng W.-L."/>
            <person name="Kazmierczak K.M."/>
            <person name="Andrzejewski T.M."/>
            <person name="Davidsen T.M."/>
            <person name="Wayne K.J."/>
            <person name="Tettelin H."/>
            <person name="Glass J.I."/>
            <person name="Rusch D."/>
            <person name="Podicherti R."/>
            <person name="Tsui H.-C.T."/>
            <person name="Winkler M.E."/>
        </authorList>
    </citation>
    <scope>NUCLEOTIDE SEQUENCE</scope>
</reference>
<dbReference type="PANTHER" id="PTHR22550">
    <property type="entry name" value="SPORE GERMINATION PROTEIN"/>
    <property type="match status" value="1"/>
</dbReference>
<dbReference type="PROSITE" id="PS50234">
    <property type="entry name" value="VWFA"/>
    <property type="match status" value="1"/>
</dbReference>
<organism evidence="6">
    <name type="scientific">marine metagenome</name>
    <dbReference type="NCBI Taxonomy" id="408172"/>
    <lineage>
        <taxon>unclassified sequences</taxon>
        <taxon>metagenomes</taxon>
        <taxon>ecological metagenomes</taxon>
    </lineage>
</organism>
<dbReference type="PANTHER" id="PTHR22550:SF5">
    <property type="entry name" value="LEUCINE ZIPPER PROTEIN 4"/>
    <property type="match status" value="1"/>
</dbReference>
<accession>A0A383AC12</accession>
<dbReference type="Gene3D" id="3.40.50.410">
    <property type="entry name" value="von Willebrand factor, type A domain"/>
    <property type="match status" value="1"/>
</dbReference>
<feature type="domain" description="VWFA" evidence="5">
    <location>
        <begin position="41"/>
        <end position="241"/>
    </location>
</feature>
<evidence type="ECO:0000313" key="6">
    <source>
        <dbReference type="EMBL" id="SVE05214.1"/>
    </source>
</evidence>
<dbReference type="AlphaFoldDB" id="A0A383AC12"/>
<keyword evidence="1" id="KW-1003">Cell membrane</keyword>
<gene>
    <name evidence="6" type="ORF">METZ01_LOCUS458068</name>
</gene>
<evidence type="ECO:0000256" key="3">
    <source>
        <dbReference type="ARBA" id="ARBA00022989"/>
    </source>
</evidence>